<dbReference type="InterPro" id="IPR000488">
    <property type="entry name" value="Death_dom"/>
</dbReference>
<dbReference type="GO" id="GO:0000445">
    <property type="term" value="C:THO complex part of transcription export complex"/>
    <property type="evidence" value="ECO:0007669"/>
    <property type="project" value="TreeGrafter"/>
</dbReference>
<accession>A0A914WI14</accession>
<dbReference type="Gene3D" id="1.10.533.10">
    <property type="entry name" value="Death Domain, Fas"/>
    <property type="match status" value="1"/>
</dbReference>
<feature type="domain" description="Death" evidence="2">
    <location>
        <begin position="617"/>
        <end position="664"/>
    </location>
</feature>
<evidence type="ECO:0000259" key="2">
    <source>
        <dbReference type="PROSITE" id="PS50017"/>
    </source>
</evidence>
<dbReference type="SUPFAM" id="SSF47986">
    <property type="entry name" value="DEATH domain"/>
    <property type="match status" value="1"/>
</dbReference>
<evidence type="ECO:0000313" key="3">
    <source>
        <dbReference type="Proteomes" id="UP000887566"/>
    </source>
</evidence>
<dbReference type="WBParaSite" id="PSAMB.scaffold42size100754.g955.t1">
    <property type="protein sequence ID" value="PSAMB.scaffold42size100754.g955.t1"/>
    <property type="gene ID" value="PSAMB.scaffold42size100754.g955"/>
</dbReference>
<dbReference type="Proteomes" id="UP000887566">
    <property type="component" value="Unplaced"/>
</dbReference>
<organism evidence="3 4">
    <name type="scientific">Plectus sambesii</name>
    <dbReference type="NCBI Taxonomy" id="2011161"/>
    <lineage>
        <taxon>Eukaryota</taxon>
        <taxon>Metazoa</taxon>
        <taxon>Ecdysozoa</taxon>
        <taxon>Nematoda</taxon>
        <taxon>Chromadorea</taxon>
        <taxon>Plectida</taxon>
        <taxon>Plectina</taxon>
        <taxon>Plectoidea</taxon>
        <taxon>Plectidae</taxon>
        <taxon>Plectus</taxon>
    </lineage>
</organism>
<dbReference type="InterPro" id="IPR011029">
    <property type="entry name" value="DEATH-like_dom_sf"/>
</dbReference>
<dbReference type="PANTHER" id="PTHR13265:SF0">
    <property type="entry name" value="HPR1"/>
    <property type="match status" value="1"/>
</dbReference>
<evidence type="ECO:0000256" key="1">
    <source>
        <dbReference type="SAM" id="MobiDB-lite"/>
    </source>
</evidence>
<dbReference type="GO" id="GO:0006406">
    <property type="term" value="P:mRNA export from nucleus"/>
    <property type="evidence" value="ECO:0007669"/>
    <property type="project" value="TreeGrafter"/>
</dbReference>
<dbReference type="Pfam" id="PF11957">
    <property type="entry name" value="efThoc1"/>
    <property type="match status" value="1"/>
</dbReference>
<name>A0A914WI14_9BILA</name>
<reference evidence="4" key="1">
    <citation type="submission" date="2022-11" db="UniProtKB">
        <authorList>
            <consortium name="WormBaseParasite"/>
        </authorList>
    </citation>
    <scope>IDENTIFICATION</scope>
</reference>
<dbReference type="PANTHER" id="PTHR13265">
    <property type="entry name" value="THO COMPLEX SUBUNIT 1"/>
    <property type="match status" value="1"/>
</dbReference>
<dbReference type="AlphaFoldDB" id="A0A914WI14"/>
<keyword evidence="3" id="KW-1185">Reference proteome</keyword>
<feature type="compositionally biased region" description="Basic and acidic residues" evidence="1">
    <location>
        <begin position="549"/>
        <end position="559"/>
    </location>
</feature>
<dbReference type="CDD" id="cd01670">
    <property type="entry name" value="Death"/>
    <property type="match status" value="1"/>
</dbReference>
<sequence>MEAAIRSRNISALKSAQQAIKPNHSQQDVDIRTETDMVMRKVAASFVTDKVADAELHQFFNFVIECSENELCGKIVPVSVLQDILDVSSVERCEQLFSLVEDHIPTWKSPFFFEQCRNHVLRLCNDLLKRLSRTVDTAFCGRILVFLARCLPLTEKSGLNLVSQFNVDNSTRYEQEQTDQSLLTDNNDVEMEEGEMKDSNIPVDYALYCKFWQLQTFFSSPTTCYDKIGWKKFQHNANEVFSALASYKLEEGSGRKRHLDASISEPAGKSMKMDTSTDNESATAIKLMANREQRRSLQTEKTRDSYFAKYLTSQKLLQLQLNDSEFRRYFLVQCIILFQYLQTDVKFKDKKVHSLADEQTRWIEDMAEKCYKLLRETHPDGARFAQAVKHIMDREKHWSEWKNQGCPDFTSMSDKEKMQMFKKRPKQRYDPNKIDLGNPELTKLWNIEPDTLASCRANPRRFIPRLEDFLVDPLDEMDPEQQVDEEYRSTNNEVFQWRAMRLLSMTSSQFFTPTNRDANLTKMTTFLESLIQRTAATIPQFGKQLEAKKEAAEARRKSEQVVSNGKSSADKDKNGESAVDAGEEMDDANADDHVDVTLPLVTDAHVAELAPLLADGWEALAKVLDFPQDTIVSYRKKNEPAAVAEMILMQWVEGEGDSATIKKLRNLILHAELFNEEVANALSKDSVNEESADEK</sequence>
<feature type="region of interest" description="Disordered" evidence="1">
    <location>
        <begin position="549"/>
        <end position="580"/>
    </location>
</feature>
<protein>
    <submittedName>
        <fullName evidence="4">Death domain-containing protein</fullName>
    </submittedName>
</protein>
<dbReference type="InterPro" id="IPR021861">
    <property type="entry name" value="THO_THOC1"/>
</dbReference>
<proteinExistence type="predicted"/>
<dbReference type="GO" id="GO:0007165">
    <property type="term" value="P:signal transduction"/>
    <property type="evidence" value="ECO:0007669"/>
    <property type="project" value="InterPro"/>
</dbReference>
<evidence type="ECO:0000313" key="4">
    <source>
        <dbReference type="WBParaSite" id="PSAMB.scaffold42size100754.g955.t1"/>
    </source>
</evidence>
<dbReference type="PROSITE" id="PS50017">
    <property type="entry name" value="DEATH_DOMAIN"/>
    <property type="match status" value="1"/>
</dbReference>